<keyword evidence="1" id="KW-0472">Membrane</keyword>
<evidence type="ECO:0000313" key="2">
    <source>
        <dbReference type="EMBL" id="KAH6824680.1"/>
    </source>
</evidence>
<feature type="transmembrane region" description="Helical" evidence="1">
    <location>
        <begin position="268"/>
        <end position="289"/>
    </location>
</feature>
<dbReference type="Proteomes" id="UP001190926">
    <property type="component" value="Unassembled WGS sequence"/>
</dbReference>
<feature type="transmembrane region" description="Helical" evidence="1">
    <location>
        <begin position="76"/>
        <end position="96"/>
    </location>
</feature>
<proteinExistence type="predicted"/>
<feature type="transmembrane region" description="Helical" evidence="1">
    <location>
        <begin position="37"/>
        <end position="56"/>
    </location>
</feature>
<dbReference type="PANTHER" id="PTHR35307:SF3">
    <property type="entry name" value="DUF4220 DOMAIN-CONTAINING PROTEIN"/>
    <property type="match status" value="1"/>
</dbReference>
<dbReference type="PANTHER" id="PTHR35307">
    <property type="entry name" value="PROTEIN, PUTATIVE-RELATED"/>
    <property type="match status" value="1"/>
</dbReference>
<evidence type="ECO:0000256" key="1">
    <source>
        <dbReference type="SAM" id="Phobius"/>
    </source>
</evidence>
<feature type="transmembrane region" description="Helical" evidence="1">
    <location>
        <begin position="154"/>
        <end position="176"/>
    </location>
</feature>
<dbReference type="EMBL" id="SDAM02000322">
    <property type="protein sequence ID" value="KAH6824680.1"/>
    <property type="molecule type" value="Genomic_DNA"/>
</dbReference>
<accession>A0AAD4P3K1</accession>
<reference evidence="2 3" key="1">
    <citation type="journal article" date="2021" name="Nat. Commun.">
        <title>Incipient diploidization of the medicinal plant Perilla within 10,000 years.</title>
        <authorList>
            <person name="Zhang Y."/>
            <person name="Shen Q."/>
            <person name="Leng L."/>
            <person name="Zhang D."/>
            <person name="Chen S."/>
            <person name="Shi Y."/>
            <person name="Ning Z."/>
            <person name="Chen S."/>
        </authorList>
    </citation>
    <scope>NUCLEOTIDE SEQUENCE [LARGE SCALE GENOMIC DNA]</scope>
    <source>
        <strain evidence="3">cv. PC099</strain>
    </source>
</reference>
<keyword evidence="1" id="KW-1133">Transmembrane helix</keyword>
<comment type="caution">
    <text evidence="2">The sequence shown here is derived from an EMBL/GenBank/DDBJ whole genome shotgun (WGS) entry which is preliminary data.</text>
</comment>
<keyword evidence="3" id="KW-1185">Reference proteome</keyword>
<feature type="transmembrane region" description="Helical" evidence="1">
    <location>
        <begin position="196"/>
        <end position="220"/>
    </location>
</feature>
<evidence type="ECO:0000313" key="3">
    <source>
        <dbReference type="Proteomes" id="UP001190926"/>
    </source>
</evidence>
<gene>
    <name evidence="2" type="ORF">C2S53_001909</name>
</gene>
<sequence>MNYMEYLDNCSFLNDTHRDGFKKCRDEIDQKKLDSPIAWIGMYVAAASAVCLVAMAADAFNGFRSKKLWIPLGEEIGCGVAMLVLLVTLCSSAVMVPTAKRYIESTYNEMHKNISEKQVEWGEFSGDELGRKVKRYWVMAASGSPQFVLARSSISGTSALICLLMLLTLVEAYVRIHKENAWYDADLKNSNYKWSIDWILVTQTTGVVLGIVAPLLRWFLAARFKISKIGRKRLRDEFKIEKFWTSLLVGWRDKSLPSQIKHRQCRKLLHAAKVLLLNICIGVQVLIVLASKLNLLISAKLVNAVCLCFYFCFCIKRPDEIPEAEDGKELNYSDYVILLEGEAQLPVKIMKNLCSEVDKLIQTGEKKQHKNLIRLLKKSANFHGLGQFDSDKVQSLHSQEPPNCWSLPLATLMSISIALTNIAANKITDQLLAVSEGMSLVMLIEKTLDRNGELESIRQAADLVWNELELNRKWGGKDLQSTSVRGRTNKETLRKLSDVAEKIVTDYTTQKKDDLLMQNPLNWDVKIIAANSMYRITQTILLRNKDGKHQTDDELFESLSIIISNILLACFTNLVQVITFKCHKNAIEERVESVRQAAILLGESKEILEILQQRRQLLPSLDPEKAANIDEWRAAFMAEDIENPSAFVSEPNEEQASAEIVV</sequence>
<name>A0AAD4P3K1_PERFH</name>
<organism evidence="2 3">
    <name type="scientific">Perilla frutescens var. hirtella</name>
    <name type="common">Perilla citriodora</name>
    <name type="synonym">Perilla setoyensis</name>
    <dbReference type="NCBI Taxonomy" id="608512"/>
    <lineage>
        <taxon>Eukaryota</taxon>
        <taxon>Viridiplantae</taxon>
        <taxon>Streptophyta</taxon>
        <taxon>Embryophyta</taxon>
        <taxon>Tracheophyta</taxon>
        <taxon>Spermatophyta</taxon>
        <taxon>Magnoliopsida</taxon>
        <taxon>eudicotyledons</taxon>
        <taxon>Gunneridae</taxon>
        <taxon>Pentapetalae</taxon>
        <taxon>asterids</taxon>
        <taxon>lamiids</taxon>
        <taxon>Lamiales</taxon>
        <taxon>Lamiaceae</taxon>
        <taxon>Nepetoideae</taxon>
        <taxon>Elsholtzieae</taxon>
        <taxon>Perilla</taxon>
    </lineage>
</organism>
<dbReference type="AlphaFoldDB" id="A0AAD4P3K1"/>
<protein>
    <submittedName>
        <fullName evidence="2">Uncharacterized protein</fullName>
    </submittedName>
</protein>
<keyword evidence="1" id="KW-0812">Transmembrane</keyword>